<name>A0A934W8V2_9BURK</name>
<gene>
    <name evidence="1" type="ORF">JJB74_25665</name>
</gene>
<comment type="caution">
    <text evidence="1">The sequence shown here is derived from an EMBL/GenBank/DDBJ whole genome shotgun (WGS) entry which is preliminary data.</text>
</comment>
<organism evidence="1 2">
    <name type="scientific">Noviherbaspirillum pedocola</name>
    <dbReference type="NCBI Taxonomy" id="2801341"/>
    <lineage>
        <taxon>Bacteria</taxon>
        <taxon>Pseudomonadati</taxon>
        <taxon>Pseudomonadota</taxon>
        <taxon>Betaproteobacteria</taxon>
        <taxon>Burkholderiales</taxon>
        <taxon>Oxalobacteraceae</taxon>
        <taxon>Noviherbaspirillum</taxon>
    </lineage>
</organism>
<dbReference type="RefSeq" id="WP_200596891.1">
    <property type="nucleotide sequence ID" value="NZ_JAEPBG010000016.1"/>
</dbReference>
<reference evidence="1" key="1">
    <citation type="submission" date="2021-01" db="EMBL/GenBank/DDBJ databases">
        <title>Genome sequence of strain Noviherbaspirillum sp. DKR-6.</title>
        <authorList>
            <person name="Chaudhary D.K."/>
        </authorList>
    </citation>
    <scope>NUCLEOTIDE SEQUENCE</scope>
    <source>
        <strain evidence="1">DKR-6</strain>
    </source>
</reference>
<dbReference type="AlphaFoldDB" id="A0A934W8V2"/>
<accession>A0A934W8V2</accession>
<protein>
    <submittedName>
        <fullName evidence="1">Uncharacterized protein</fullName>
    </submittedName>
</protein>
<keyword evidence="2" id="KW-1185">Reference proteome</keyword>
<evidence type="ECO:0000313" key="1">
    <source>
        <dbReference type="EMBL" id="MBK4738025.1"/>
    </source>
</evidence>
<dbReference type="EMBL" id="JAEPBG010000016">
    <property type="protein sequence ID" value="MBK4738025.1"/>
    <property type="molecule type" value="Genomic_DNA"/>
</dbReference>
<dbReference type="Proteomes" id="UP000622890">
    <property type="component" value="Unassembled WGS sequence"/>
</dbReference>
<proteinExistence type="predicted"/>
<sequence length="182" mass="20790">MKISRNSCIFTYGFFLIFLIATMHKLGYCFEFGSAYEGVYVMPGKATVLDPVSNKYHMVKNATDCLVMRKISESEVRVYLSTIQERGYSCYLEGEAQVENGKLVMHIQDDEKDNNGFQGVYIKFNGKKIFFEVTPGAASNFCGIHASLRGLAFDVKKKTIPWRKNNNVSDELLSKYCPKWNR</sequence>
<evidence type="ECO:0000313" key="2">
    <source>
        <dbReference type="Proteomes" id="UP000622890"/>
    </source>
</evidence>